<feature type="transmembrane region" description="Helical" evidence="1">
    <location>
        <begin position="41"/>
        <end position="62"/>
    </location>
</feature>
<dbReference type="EMBL" id="CP037920">
    <property type="protein sequence ID" value="QDT98451.1"/>
    <property type="molecule type" value="Genomic_DNA"/>
</dbReference>
<feature type="transmembrane region" description="Helical" evidence="1">
    <location>
        <begin position="12"/>
        <end position="29"/>
    </location>
</feature>
<accession>A0A517VZM7</accession>
<feature type="transmembrane region" description="Helical" evidence="1">
    <location>
        <begin position="82"/>
        <end position="101"/>
    </location>
</feature>
<dbReference type="Proteomes" id="UP000318704">
    <property type="component" value="Chromosome"/>
</dbReference>
<name>A0A517VZM7_9PLAN</name>
<dbReference type="RefSeq" id="WP_144987119.1">
    <property type="nucleotide sequence ID" value="NZ_CP037920.1"/>
</dbReference>
<reference evidence="2 3" key="1">
    <citation type="submission" date="2019-03" db="EMBL/GenBank/DDBJ databases">
        <title>Deep-cultivation of Planctomycetes and their phenomic and genomic characterization uncovers novel biology.</title>
        <authorList>
            <person name="Wiegand S."/>
            <person name="Jogler M."/>
            <person name="Boedeker C."/>
            <person name="Pinto D."/>
            <person name="Vollmers J."/>
            <person name="Rivas-Marin E."/>
            <person name="Kohn T."/>
            <person name="Peeters S.H."/>
            <person name="Heuer A."/>
            <person name="Rast P."/>
            <person name="Oberbeckmann S."/>
            <person name="Bunk B."/>
            <person name="Jeske O."/>
            <person name="Meyerdierks A."/>
            <person name="Storesund J.E."/>
            <person name="Kallscheuer N."/>
            <person name="Luecker S."/>
            <person name="Lage O.M."/>
            <person name="Pohl T."/>
            <person name="Merkel B.J."/>
            <person name="Hornburger P."/>
            <person name="Mueller R.-W."/>
            <person name="Bruemmer F."/>
            <person name="Labrenz M."/>
            <person name="Spormann A.M."/>
            <person name="Op den Camp H."/>
            <person name="Overmann J."/>
            <person name="Amann R."/>
            <person name="Jetten M.S.M."/>
            <person name="Mascher T."/>
            <person name="Medema M.H."/>
            <person name="Devos D.P."/>
            <person name="Kaster A.-K."/>
            <person name="Ovreas L."/>
            <person name="Rohde M."/>
            <person name="Galperin M.Y."/>
            <person name="Jogler C."/>
        </authorList>
    </citation>
    <scope>NUCLEOTIDE SEQUENCE [LARGE SCALE GENOMIC DNA]</scope>
    <source>
        <strain evidence="2 3">V144</strain>
    </source>
</reference>
<dbReference type="KEGG" id="gaw:V144x_39530"/>
<keyword evidence="1" id="KW-1133">Transmembrane helix</keyword>
<proteinExistence type="predicted"/>
<protein>
    <recommendedName>
        <fullName evidence="4">DoxX</fullName>
    </recommendedName>
</protein>
<organism evidence="2 3">
    <name type="scientific">Gimesia aquarii</name>
    <dbReference type="NCBI Taxonomy" id="2527964"/>
    <lineage>
        <taxon>Bacteria</taxon>
        <taxon>Pseudomonadati</taxon>
        <taxon>Planctomycetota</taxon>
        <taxon>Planctomycetia</taxon>
        <taxon>Planctomycetales</taxon>
        <taxon>Planctomycetaceae</taxon>
        <taxon>Gimesia</taxon>
    </lineage>
</organism>
<gene>
    <name evidence="2" type="ORF">V144x_39530</name>
</gene>
<sequence>MSTLIPFLFENFTLSFLMLGLIASVISLLRQPRPITASAVVEALFSYFLLFSIGFSFFYNFVMHSFFGETAARFIGWEQSPFQFEVGTASLGYAVVGFLAFRGSFGLRLAAVVGPALFLLGAAGGHVYQMMMTQNYASGNAGVIFYTDIFIPMISFVLLWLHYRFTLESNRQDSSSALRDRADL</sequence>
<keyword evidence="1" id="KW-0472">Membrane</keyword>
<dbReference type="Pfam" id="PF20589">
    <property type="entry name" value="DUF6790"/>
    <property type="match status" value="1"/>
</dbReference>
<evidence type="ECO:0000256" key="1">
    <source>
        <dbReference type="SAM" id="Phobius"/>
    </source>
</evidence>
<dbReference type="AlphaFoldDB" id="A0A517VZM7"/>
<feature type="transmembrane region" description="Helical" evidence="1">
    <location>
        <begin position="143"/>
        <end position="161"/>
    </location>
</feature>
<evidence type="ECO:0008006" key="4">
    <source>
        <dbReference type="Google" id="ProtNLM"/>
    </source>
</evidence>
<keyword evidence="1" id="KW-0812">Transmembrane</keyword>
<dbReference type="InterPro" id="IPR046740">
    <property type="entry name" value="DUF6790"/>
</dbReference>
<evidence type="ECO:0000313" key="3">
    <source>
        <dbReference type="Proteomes" id="UP000318704"/>
    </source>
</evidence>
<feature type="transmembrane region" description="Helical" evidence="1">
    <location>
        <begin position="108"/>
        <end position="131"/>
    </location>
</feature>
<evidence type="ECO:0000313" key="2">
    <source>
        <dbReference type="EMBL" id="QDT98451.1"/>
    </source>
</evidence>